<dbReference type="EMBL" id="GBRH01170938">
    <property type="protein sequence ID" value="JAE26958.1"/>
    <property type="molecule type" value="Transcribed_RNA"/>
</dbReference>
<protein>
    <submittedName>
        <fullName evidence="1">Uncharacterized protein</fullName>
    </submittedName>
</protein>
<proteinExistence type="predicted"/>
<reference evidence="1" key="1">
    <citation type="submission" date="2014-09" db="EMBL/GenBank/DDBJ databases">
        <authorList>
            <person name="Magalhaes I.L.F."/>
            <person name="Oliveira U."/>
            <person name="Santos F.R."/>
            <person name="Vidigal T.H.D.A."/>
            <person name="Brescovit A.D."/>
            <person name="Santos A.J."/>
        </authorList>
    </citation>
    <scope>NUCLEOTIDE SEQUENCE</scope>
    <source>
        <tissue evidence="1">Shoot tissue taken approximately 20 cm above the soil surface</tissue>
    </source>
</reference>
<name>A0A0A9H273_ARUDO</name>
<evidence type="ECO:0000313" key="1">
    <source>
        <dbReference type="EMBL" id="JAE26958.1"/>
    </source>
</evidence>
<dbReference type="AlphaFoldDB" id="A0A0A9H273"/>
<reference evidence="1" key="2">
    <citation type="journal article" date="2015" name="Data Brief">
        <title>Shoot transcriptome of the giant reed, Arundo donax.</title>
        <authorList>
            <person name="Barrero R.A."/>
            <person name="Guerrero F.D."/>
            <person name="Moolhuijzen P."/>
            <person name="Goolsby J.A."/>
            <person name="Tidwell J."/>
            <person name="Bellgard S.E."/>
            <person name="Bellgard M.I."/>
        </authorList>
    </citation>
    <scope>NUCLEOTIDE SEQUENCE</scope>
    <source>
        <tissue evidence="1">Shoot tissue taken approximately 20 cm above the soil surface</tissue>
    </source>
</reference>
<organism evidence="1">
    <name type="scientific">Arundo donax</name>
    <name type="common">Giant reed</name>
    <name type="synonym">Donax arundinaceus</name>
    <dbReference type="NCBI Taxonomy" id="35708"/>
    <lineage>
        <taxon>Eukaryota</taxon>
        <taxon>Viridiplantae</taxon>
        <taxon>Streptophyta</taxon>
        <taxon>Embryophyta</taxon>
        <taxon>Tracheophyta</taxon>
        <taxon>Spermatophyta</taxon>
        <taxon>Magnoliopsida</taxon>
        <taxon>Liliopsida</taxon>
        <taxon>Poales</taxon>
        <taxon>Poaceae</taxon>
        <taxon>PACMAD clade</taxon>
        <taxon>Arundinoideae</taxon>
        <taxon>Arundineae</taxon>
        <taxon>Arundo</taxon>
    </lineage>
</organism>
<sequence length="82" mass="9145">MSQALLMVMPPNVLGRQWTELLCEKSEMDVAKSLSLPYSLWPNGDRIYYSTLVWISGAGSQSAIICKSFLIVGMSCHSQLVY</sequence>
<accession>A0A0A9H273</accession>